<protein>
    <submittedName>
        <fullName evidence="2">Uncharacterized protein</fullName>
    </submittedName>
</protein>
<keyword evidence="4" id="KW-1185">Reference proteome</keyword>
<reference evidence="1 4" key="2">
    <citation type="submission" date="2019-06" db="EMBL/GenBank/DDBJ databases">
        <title>Whole genome shotgun sequence of Brevibacillus agri NBRC 15538.</title>
        <authorList>
            <person name="Hosoyama A."/>
            <person name="Uohara A."/>
            <person name="Ohji S."/>
            <person name="Ichikawa N."/>
        </authorList>
    </citation>
    <scope>NUCLEOTIDE SEQUENCE [LARGE SCALE GENOMIC DNA]</scope>
    <source>
        <strain evidence="1 4">NBRC 15538</strain>
    </source>
</reference>
<dbReference type="AlphaFoldDB" id="A0A3M8A2S6"/>
<organism evidence="2 3">
    <name type="scientific">Brevibacillus agri</name>
    <dbReference type="NCBI Taxonomy" id="51101"/>
    <lineage>
        <taxon>Bacteria</taxon>
        <taxon>Bacillati</taxon>
        <taxon>Bacillota</taxon>
        <taxon>Bacilli</taxon>
        <taxon>Bacillales</taxon>
        <taxon>Paenibacillaceae</taxon>
        <taxon>Brevibacillus</taxon>
    </lineage>
</organism>
<reference evidence="2 3" key="1">
    <citation type="submission" date="2018-10" db="EMBL/GenBank/DDBJ databases">
        <title>Phylogenomics of Brevibacillus.</title>
        <authorList>
            <person name="Dunlap C."/>
        </authorList>
    </citation>
    <scope>NUCLEOTIDE SEQUENCE [LARGE SCALE GENOMIC DNA]</scope>
    <source>
        <strain evidence="2 3">NRRL NRS 1219</strain>
    </source>
</reference>
<sequence>MAKQVQEVEEKVGLIAKAEAEYEAIVEEVRNYYSHNINRIIIILGGLPISERSPLRINCGSWTKNTDLSPGNIVSFS</sequence>
<gene>
    <name evidence="1" type="ORF">BAG01nite_49600</name>
    <name evidence="2" type="ORF">EB820_25780</name>
</gene>
<comment type="caution">
    <text evidence="2">The sequence shown here is derived from an EMBL/GenBank/DDBJ whole genome shotgun (WGS) entry which is preliminary data.</text>
</comment>
<dbReference type="Proteomes" id="UP000276178">
    <property type="component" value="Unassembled WGS sequence"/>
</dbReference>
<evidence type="ECO:0000313" key="1">
    <source>
        <dbReference type="EMBL" id="GED28858.1"/>
    </source>
</evidence>
<proteinExistence type="predicted"/>
<evidence type="ECO:0000313" key="4">
    <source>
        <dbReference type="Proteomes" id="UP000317180"/>
    </source>
</evidence>
<dbReference type="EMBL" id="RHHN01000145">
    <property type="protein sequence ID" value="RNB45281.1"/>
    <property type="molecule type" value="Genomic_DNA"/>
</dbReference>
<dbReference type="RefSeq" id="WP_122953531.1">
    <property type="nucleotide sequence ID" value="NZ_BJOD01000162.1"/>
</dbReference>
<evidence type="ECO:0000313" key="2">
    <source>
        <dbReference type="EMBL" id="RNB45281.1"/>
    </source>
</evidence>
<dbReference type="Proteomes" id="UP000317180">
    <property type="component" value="Unassembled WGS sequence"/>
</dbReference>
<evidence type="ECO:0000313" key="3">
    <source>
        <dbReference type="Proteomes" id="UP000276178"/>
    </source>
</evidence>
<dbReference type="GeneID" id="82812578"/>
<accession>A0A3M8A2S6</accession>
<name>A0A3M8A2S6_9BACL</name>
<dbReference type="EMBL" id="BJOD01000162">
    <property type="protein sequence ID" value="GED28858.1"/>
    <property type="molecule type" value="Genomic_DNA"/>
</dbReference>